<evidence type="ECO:0000313" key="11">
    <source>
        <dbReference type="Proteomes" id="UP001151287"/>
    </source>
</evidence>
<dbReference type="Gene3D" id="3.40.50.300">
    <property type="entry name" value="P-loop containing nucleotide triphosphate hydrolases"/>
    <property type="match status" value="1"/>
</dbReference>
<accession>A0A9Q0HNI3</accession>
<keyword evidence="4" id="KW-0547">Nucleotide-binding</keyword>
<dbReference type="FunFam" id="3.40.50.300:FF:001091">
    <property type="entry name" value="Probable disease resistance protein At1g61300"/>
    <property type="match status" value="1"/>
</dbReference>
<organism evidence="10 11">
    <name type="scientific">Rhynchospora breviuscula</name>
    <dbReference type="NCBI Taxonomy" id="2022672"/>
    <lineage>
        <taxon>Eukaryota</taxon>
        <taxon>Viridiplantae</taxon>
        <taxon>Streptophyta</taxon>
        <taxon>Embryophyta</taxon>
        <taxon>Tracheophyta</taxon>
        <taxon>Spermatophyta</taxon>
        <taxon>Magnoliopsida</taxon>
        <taxon>Liliopsida</taxon>
        <taxon>Poales</taxon>
        <taxon>Cyperaceae</taxon>
        <taxon>Cyperoideae</taxon>
        <taxon>Rhynchosporeae</taxon>
        <taxon>Rhynchospora</taxon>
    </lineage>
</organism>
<feature type="domain" description="NB-ARC" evidence="7">
    <location>
        <begin position="139"/>
        <end position="313"/>
    </location>
</feature>
<evidence type="ECO:0000256" key="4">
    <source>
        <dbReference type="ARBA" id="ARBA00022741"/>
    </source>
</evidence>
<dbReference type="GO" id="GO:0005524">
    <property type="term" value="F:ATP binding"/>
    <property type="evidence" value="ECO:0007669"/>
    <property type="project" value="UniProtKB-KW"/>
</dbReference>
<dbReference type="Gene3D" id="1.10.10.10">
    <property type="entry name" value="Winged helix-like DNA-binding domain superfamily/Winged helix DNA-binding domain"/>
    <property type="match status" value="1"/>
</dbReference>
<name>A0A9Q0HNI3_9POAL</name>
<dbReference type="InterPro" id="IPR041118">
    <property type="entry name" value="Rx_N"/>
</dbReference>
<dbReference type="Pfam" id="PF18052">
    <property type="entry name" value="Rx_N"/>
    <property type="match status" value="1"/>
</dbReference>
<dbReference type="PRINTS" id="PR00364">
    <property type="entry name" value="DISEASERSIST"/>
</dbReference>
<feature type="domain" description="Disease resistance protein winged helix" evidence="9">
    <location>
        <begin position="396"/>
        <end position="460"/>
    </location>
</feature>
<dbReference type="SUPFAM" id="SSF52540">
    <property type="entry name" value="P-loop containing nucleoside triphosphate hydrolases"/>
    <property type="match status" value="1"/>
</dbReference>
<dbReference type="InterPro" id="IPR058922">
    <property type="entry name" value="WHD_DRP"/>
</dbReference>
<gene>
    <name evidence="10" type="ORF">LUZ63_008886</name>
</gene>
<evidence type="ECO:0000256" key="2">
    <source>
        <dbReference type="ARBA" id="ARBA00022614"/>
    </source>
</evidence>
<comment type="similarity">
    <text evidence="1">Belongs to the disease resistance NB-LRR family.</text>
</comment>
<dbReference type="InterPro" id="IPR042197">
    <property type="entry name" value="Apaf_helical"/>
</dbReference>
<dbReference type="Proteomes" id="UP001151287">
    <property type="component" value="Unassembled WGS sequence"/>
</dbReference>
<keyword evidence="11" id="KW-1185">Reference proteome</keyword>
<dbReference type="Gene3D" id="1.20.5.4130">
    <property type="match status" value="1"/>
</dbReference>
<reference evidence="10" key="1">
    <citation type="journal article" date="2022" name="Cell">
        <title>Repeat-based holocentromeres influence genome architecture and karyotype evolution.</title>
        <authorList>
            <person name="Hofstatter P.G."/>
            <person name="Thangavel G."/>
            <person name="Lux T."/>
            <person name="Neumann P."/>
            <person name="Vondrak T."/>
            <person name="Novak P."/>
            <person name="Zhang M."/>
            <person name="Costa L."/>
            <person name="Castellani M."/>
            <person name="Scott A."/>
            <person name="Toegelov H."/>
            <person name="Fuchs J."/>
            <person name="Mata-Sucre Y."/>
            <person name="Dias Y."/>
            <person name="Vanzela A.L.L."/>
            <person name="Huettel B."/>
            <person name="Almeida C.C.S."/>
            <person name="Simkova H."/>
            <person name="Souza G."/>
            <person name="Pedrosa-Harand A."/>
            <person name="Macas J."/>
            <person name="Mayer K.F.X."/>
            <person name="Houben A."/>
            <person name="Marques A."/>
        </authorList>
    </citation>
    <scope>NUCLEOTIDE SEQUENCE</scope>
    <source>
        <strain evidence="10">RhyBre1mFocal</strain>
    </source>
</reference>
<evidence type="ECO:0008006" key="12">
    <source>
        <dbReference type="Google" id="ProtNLM"/>
    </source>
</evidence>
<evidence type="ECO:0000256" key="6">
    <source>
        <dbReference type="ARBA" id="ARBA00022840"/>
    </source>
</evidence>
<dbReference type="GO" id="GO:0009626">
    <property type="term" value="P:plant-type hypersensitive response"/>
    <property type="evidence" value="ECO:0007669"/>
    <property type="project" value="UniProtKB-ARBA"/>
</dbReference>
<dbReference type="PANTHER" id="PTHR36766:SF40">
    <property type="entry name" value="DISEASE RESISTANCE PROTEIN RGA3"/>
    <property type="match status" value="1"/>
</dbReference>
<evidence type="ECO:0000259" key="9">
    <source>
        <dbReference type="Pfam" id="PF23559"/>
    </source>
</evidence>
<feature type="domain" description="Disease resistance N-terminal" evidence="8">
    <location>
        <begin position="9"/>
        <end position="97"/>
    </location>
</feature>
<dbReference type="Pfam" id="PF00931">
    <property type="entry name" value="NB-ARC"/>
    <property type="match status" value="1"/>
</dbReference>
<dbReference type="GO" id="GO:0002758">
    <property type="term" value="P:innate immune response-activating signaling pathway"/>
    <property type="evidence" value="ECO:0007669"/>
    <property type="project" value="UniProtKB-ARBA"/>
</dbReference>
<keyword evidence="6" id="KW-0067">ATP-binding</keyword>
<dbReference type="InterPro" id="IPR036388">
    <property type="entry name" value="WH-like_DNA-bd_sf"/>
</dbReference>
<proteinExistence type="inferred from homology"/>
<dbReference type="GO" id="GO:0042742">
    <property type="term" value="P:defense response to bacterium"/>
    <property type="evidence" value="ECO:0007669"/>
    <property type="project" value="UniProtKB-ARBA"/>
</dbReference>
<protein>
    <recommendedName>
        <fullName evidence="12">Disease resistance protein RGA3</fullName>
    </recommendedName>
</protein>
<comment type="caution">
    <text evidence="10">The sequence shown here is derived from an EMBL/GenBank/DDBJ whole genome shotgun (WGS) entry which is preliminary data.</text>
</comment>
<dbReference type="Gene3D" id="1.10.8.430">
    <property type="entry name" value="Helical domain of apoptotic protease-activating factors"/>
    <property type="match status" value="1"/>
</dbReference>
<dbReference type="Pfam" id="PF23559">
    <property type="entry name" value="WHD_DRP"/>
    <property type="match status" value="1"/>
</dbReference>
<evidence type="ECO:0000256" key="1">
    <source>
        <dbReference type="ARBA" id="ARBA00008894"/>
    </source>
</evidence>
<keyword evidence="5" id="KW-0611">Plant defense</keyword>
<evidence type="ECO:0000259" key="8">
    <source>
        <dbReference type="Pfam" id="PF18052"/>
    </source>
</evidence>
<evidence type="ECO:0000259" key="7">
    <source>
        <dbReference type="Pfam" id="PF00931"/>
    </source>
</evidence>
<evidence type="ECO:0000256" key="5">
    <source>
        <dbReference type="ARBA" id="ARBA00022821"/>
    </source>
</evidence>
<dbReference type="GO" id="GO:0043531">
    <property type="term" value="F:ADP binding"/>
    <property type="evidence" value="ECO:0007669"/>
    <property type="project" value="InterPro"/>
</dbReference>
<sequence>MADLLLSAVISAVLKKAANSLVQQIGEMWGISDQQERLHNMLLEIHDVLPNAERRANSNAAVKLWLLKLKAAAYDADDLLDEFCYEDLRRDAVRHGQKVSNLSHFFSLEIPALFLYKMSGKLKKVVQRIDDLVVQMGRDNDKEEIVRLLLEGRDSADLTVVPVVGMGGLGKTTLVRLVYNDPRVQEHFELPLWVFVSKKFSIGLIVKSIIELVMGDCSVPTNNRELLKRHLHQALSGRKYLLVLDDVWNENVDKWEHLRAILNCRDSRSAIIVTTRNTKVASIMGTVKSYNLGFLGDDDSWNLFHKRAFSMEVEETEELVEIGRKLVQNCGGLPLAINTLGSLMSDKNQAREWLVVLEESRIWETRSPNNRVLPKLRLSYDHLPPYMKQCFAFCAVFPKGYEMDKEKLIQYWMANGFIPSDGPGNLEMKGNDIFNELAWRSFFYDVINVENNKNNKETHDFNEVQHQLGAYVLTHTRLSLFIDFPVEYYMEKMKHK</sequence>
<dbReference type="OrthoDB" id="786390at2759"/>
<evidence type="ECO:0000313" key="10">
    <source>
        <dbReference type="EMBL" id="KAJ1692188.1"/>
    </source>
</evidence>
<dbReference type="PANTHER" id="PTHR36766">
    <property type="entry name" value="PLANT BROAD-SPECTRUM MILDEW RESISTANCE PROTEIN RPW8"/>
    <property type="match status" value="1"/>
</dbReference>
<dbReference type="EMBL" id="JAMQYH010000003">
    <property type="protein sequence ID" value="KAJ1692188.1"/>
    <property type="molecule type" value="Genomic_DNA"/>
</dbReference>
<dbReference type="InterPro" id="IPR002182">
    <property type="entry name" value="NB-ARC"/>
</dbReference>
<keyword evidence="2" id="KW-0433">Leucine-rich repeat</keyword>
<dbReference type="InterPro" id="IPR027417">
    <property type="entry name" value="P-loop_NTPase"/>
</dbReference>
<dbReference type="FunFam" id="1.10.8.430:FF:000003">
    <property type="entry name" value="Probable disease resistance protein At5g66910"/>
    <property type="match status" value="1"/>
</dbReference>
<dbReference type="FunFam" id="1.10.10.10:FF:000322">
    <property type="entry name" value="Probable disease resistance protein At1g63360"/>
    <property type="match status" value="1"/>
</dbReference>
<evidence type="ECO:0000256" key="3">
    <source>
        <dbReference type="ARBA" id="ARBA00022737"/>
    </source>
</evidence>
<dbReference type="AlphaFoldDB" id="A0A9Q0HNI3"/>
<keyword evidence="3" id="KW-0677">Repeat</keyword>